<evidence type="ECO:0000313" key="3">
    <source>
        <dbReference type="EMBL" id="GBL46895.1"/>
    </source>
</evidence>
<dbReference type="PANTHER" id="PTHR22946:SF9">
    <property type="entry name" value="POLYKETIDE TRANSFERASE AF380"/>
    <property type="match status" value="1"/>
</dbReference>
<evidence type="ECO:0000256" key="1">
    <source>
        <dbReference type="ARBA" id="ARBA00022801"/>
    </source>
</evidence>
<evidence type="ECO:0000259" key="2">
    <source>
        <dbReference type="Pfam" id="PF12146"/>
    </source>
</evidence>
<dbReference type="InterPro" id="IPR029058">
    <property type="entry name" value="AB_hydrolase_fold"/>
</dbReference>
<proteinExistence type="predicted"/>
<accession>A0A401JGZ5</accession>
<dbReference type="AlphaFoldDB" id="A0A401JGZ5"/>
<feature type="domain" description="Serine aminopeptidase S33" evidence="2">
    <location>
        <begin position="74"/>
        <end position="189"/>
    </location>
</feature>
<dbReference type="InterPro" id="IPR050261">
    <property type="entry name" value="FrsA_esterase"/>
</dbReference>
<dbReference type="GO" id="GO:0052689">
    <property type="term" value="F:carboxylic ester hydrolase activity"/>
    <property type="evidence" value="ECO:0007669"/>
    <property type="project" value="UniProtKB-ARBA"/>
</dbReference>
<reference evidence="3 4" key="1">
    <citation type="journal article" date="2019" name="Front. Microbiol.">
        <title>Genomes of Neutrophilic Sulfur-Oxidizing Chemolithoautotrophs Representing 9 Proteobacterial Species From 8 Genera.</title>
        <authorList>
            <person name="Watanabe T."/>
            <person name="Kojima H."/>
            <person name="Umezawa K."/>
            <person name="Hori C."/>
            <person name="Takasuka T.E."/>
            <person name="Kato Y."/>
            <person name="Fukui M."/>
        </authorList>
    </citation>
    <scope>NUCLEOTIDE SEQUENCE [LARGE SCALE GENOMIC DNA]</scope>
    <source>
        <strain evidence="3 4">TTN</strain>
    </source>
</reference>
<evidence type="ECO:0000313" key="4">
    <source>
        <dbReference type="Proteomes" id="UP000286806"/>
    </source>
</evidence>
<dbReference type="Gene3D" id="3.40.50.1820">
    <property type="entry name" value="alpha/beta hydrolase"/>
    <property type="match status" value="1"/>
</dbReference>
<dbReference type="OrthoDB" id="4269629at2"/>
<organism evidence="3 4">
    <name type="scientific">Sulfuriferula multivorans</name>
    <dbReference type="NCBI Taxonomy" id="1559896"/>
    <lineage>
        <taxon>Bacteria</taxon>
        <taxon>Pseudomonadati</taxon>
        <taxon>Pseudomonadota</taxon>
        <taxon>Betaproteobacteria</taxon>
        <taxon>Nitrosomonadales</taxon>
        <taxon>Sulfuricellaceae</taxon>
        <taxon>Sulfuriferula</taxon>
    </lineage>
</organism>
<sequence>MSLASVAFTLLAIALVIAGLNWLIRYSLRAPRIPEQGSPALRGLAYQTVSIPAARNKQLFGWYIPAADNARAPAVVVLHGWGSNAEMMLPVAAPLNQAGYAVLLFDARCHGRSDDDNFASLPRFAEDLDYALGWLVQQPGVDAAKIAVLGHSVGAGAVLLAASRRKDLVAVVSVAAFSHPANMMRRFLAARHVPYMPFGWYVIRYVQHIIGHRFDAIAPRHTITRIRCPVLLVHGSDDTIIPVSEAREIHAQRSSDAVQLLILPGEHDSSAELERHADKLLAFLNQATRTGI</sequence>
<name>A0A401JGZ5_9PROT</name>
<dbReference type="SUPFAM" id="SSF53474">
    <property type="entry name" value="alpha/beta-Hydrolases"/>
    <property type="match status" value="1"/>
</dbReference>
<keyword evidence="1 3" id="KW-0378">Hydrolase</keyword>
<dbReference type="InterPro" id="IPR022742">
    <property type="entry name" value="Hydrolase_4"/>
</dbReference>
<dbReference type="PANTHER" id="PTHR22946">
    <property type="entry name" value="DIENELACTONE HYDROLASE DOMAIN-CONTAINING PROTEIN-RELATED"/>
    <property type="match status" value="1"/>
</dbReference>
<protein>
    <submittedName>
        <fullName evidence="3">Probable hydrolase</fullName>
    </submittedName>
</protein>
<dbReference type="Pfam" id="PF12146">
    <property type="entry name" value="Hydrolase_4"/>
    <property type="match status" value="1"/>
</dbReference>
<comment type="caution">
    <text evidence="3">The sequence shown here is derived from an EMBL/GenBank/DDBJ whole genome shotgun (WGS) entry which is preliminary data.</text>
</comment>
<dbReference type="EMBL" id="BGOW01000029">
    <property type="protein sequence ID" value="GBL46895.1"/>
    <property type="molecule type" value="Genomic_DNA"/>
</dbReference>
<dbReference type="Proteomes" id="UP000286806">
    <property type="component" value="Unassembled WGS sequence"/>
</dbReference>
<dbReference type="RefSeq" id="WP_124705678.1">
    <property type="nucleotide sequence ID" value="NZ_BGOW01000029.1"/>
</dbReference>
<keyword evidence="4" id="KW-1185">Reference proteome</keyword>
<gene>
    <name evidence="3" type="ORF">SFMTTN_2721</name>
</gene>